<reference evidence="3" key="1">
    <citation type="submission" date="2021-02" db="EMBL/GenBank/DDBJ databases">
        <authorList>
            <person name="Palmer J.M."/>
        </authorList>
    </citation>
    <scope>NUCLEOTIDE SEQUENCE</scope>
    <source>
        <strain evidence="3">SCRP734</strain>
    </source>
</reference>
<dbReference type="AlphaFoldDB" id="A0A8T1WAR8"/>
<comment type="caution">
    <text evidence="3">The sequence shown here is derived from an EMBL/GenBank/DDBJ whole genome shotgun (WGS) entry which is preliminary data.</text>
</comment>
<dbReference type="EMBL" id="JAGDFM010000045">
    <property type="protein sequence ID" value="KAG7389354.1"/>
    <property type="molecule type" value="Genomic_DNA"/>
</dbReference>
<evidence type="ECO:0000256" key="1">
    <source>
        <dbReference type="SAM" id="SignalP"/>
    </source>
</evidence>
<keyword evidence="4" id="KW-1185">Reference proteome</keyword>
<feature type="signal peptide" evidence="1">
    <location>
        <begin position="1"/>
        <end position="34"/>
    </location>
</feature>
<feature type="domain" description="Beta-lactamase-related" evidence="2">
    <location>
        <begin position="101"/>
        <end position="445"/>
    </location>
</feature>
<dbReference type="InterPro" id="IPR050491">
    <property type="entry name" value="AmpC-like"/>
</dbReference>
<name>A0A8T1WAR8_9STRA</name>
<dbReference type="Proteomes" id="UP000694044">
    <property type="component" value="Unassembled WGS sequence"/>
</dbReference>
<dbReference type="PANTHER" id="PTHR46825">
    <property type="entry name" value="D-ALANYL-D-ALANINE-CARBOXYPEPTIDASE/ENDOPEPTIDASE AMPH"/>
    <property type="match status" value="1"/>
</dbReference>
<dbReference type="PANTHER" id="PTHR46825:SF9">
    <property type="entry name" value="BETA-LACTAMASE-RELATED DOMAIN-CONTAINING PROTEIN"/>
    <property type="match status" value="1"/>
</dbReference>
<accession>A0A8T1WAR8</accession>
<evidence type="ECO:0000313" key="3">
    <source>
        <dbReference type="EMBL" id="KAG7389354.1"/>
    </source>
</evidence>
<proteinExistence type="predicted"/>
<evidence type="ECO:0000259" key="2">
    <source>
        <dbReference type="Pfam" id="PF00144"/>
    </source>
</evidence>
<protein>
    <recommendedName>
        <fullName evidence="2">Beta-lactamase-related domain-containing protein</fullName>
    </recommendedName>
</protein>
<sequence length="592" mass="65001">MPFEDRLARTEGAMGSIRWGLASLLLVATSASNAQTSPLSPNMFDEWRAGYRARAVVREDSLADQIARYTREGRFPQGGRTLQEKIDEANEFLDRELAIEGQRGVGASGAIVYQDKVVLSKGYGLRKSDDSSSKVTTSTLFQIGSVSKTFIAFGIAILVEEGKLSWDDPVKTHMPSFRLFDKYAEEFATIGDLGAMNSGLSDLPDVGRFFGVYATDEELVAGLEFVEPTHTLRGGHDYANANFAILGQVIQSVTGKPWDVFLKERIWKPLGMTRTFASAFDAQGDNDSSYGHFECGGDRFGPYDLVNDPEAQLAGQGQGHKIASGSTLSSSDDLATLLRLILNKGAVDGVTIMKDSASVTKMITGKYAVNKEFVGEFLLEGHQYYPDGNTLASGYGFDYVGVGQWGHAYVDKSGDTAVHVTRTGIAPDAQLGVMLMSNTQTPEGHLSYPLDHIRSYVMGVFLDVPKDILDFAYREWRKNDTLGPILEGVPACGLCFWKNPPYRPLSSVARSKMLGTYVAQSSANYFGSLEVREEGEDLVLDYGVLSAPLKYYIDEGKYRIFVWNSKAAPLLIQATKRDGKFELELGVVFRQE</sequence>
<gene>
    <name evidence="3" type="ORF">PHYPSEUDO_010482</name>
</gene>
<evidence type="ECO:0000313" key="4">
    <source>
        <dbReference type="Proteomes" id="UP000694044"/>
    </source>
</evidence>
<organism evidence="3 4">
    <name type="scientific">Phytophthora pseudosyringae</name>
    <dbReference type="NCBI Taxonomy" id="221518"/>
    <lineage>
        <taxon>Eukaryota</taxon>
        <taxon>Sar</taxon>
        <taxon>Stramenopiles</taxon>
        <taxon>Oomycota</taxon>
        <taxon>Peronosporomycetes</taxon>
        <taxon>Peronosporales</taxon>
        <taxon>Peronosporaceae</taxon>
        <taxon>Phytophthora</taxon>
    </lineage>
</organism>
<keyword evidence="1" id="KW-0732">Signal</keyword>
<feature type="chain" id="PRO_5035804639" description="Beta-lactamase-related domain-containing protein" evidence="1">
    <location>
        <begin position="35"/>
        <end position="592"/>
    </location>
</feature>
<dbReference type="Pfam" id="PF00144">
    <property type="entry name" value="Beta-lactamase"/>
    <property type="match status" value="1"/>
</dbReference>
<dbReference type="OrthoDB" id="58460at2759"/>
<dbReference type="InterPro" id="IPR001466">
    <property type="entry name" value="Beta-lactam-related"/>
</dbReference>